<feature type="non-terminal residue" evidence="1">
    <location>
        <position position="1"/>
    </location>
</feature>
<evidence type="ECO:0000313" key="1">
    <source>
        <dbReference type="EMBL" id="GAH96032.1"/>
    </source>
</evidence>
<dbReference type="EMBL" id="BARU01048403">
    <property type="protein sequence ID" value="GAH96032.1"/>
    <property type="molecule type" value="Genomic_DNA"/>
</dbReference>
<accession>X1JPR9</accession>
<sequence length="77" mass="8720">SYQYNERANRVLVNSGKLFNINVAPARLFEELLQASQMENSNIDIKIYHEPGPETGKSLIVVISESPNEIWKGFVDP</sequence>
<name>X1JPR9_9ZZZZ</name>
<reference evidence="1" key="1">
    <citation type="journal article" date="2014" name="Front. Microbiol.">
        <title>High frequency of phylogenetically diverse reductive dehalogenase-homologous genes in deep subseafloor sedimentary metagenomes.</title>
        <authorList>
            <person name="Kawai M."/>
            <person name="Futagami T."/>
            <person name="Toyoda A."/>
            <person name="Takaki Y."/>
            <person name="Nishi S."/>
            <person name="Hori S."/>
            <person name="Arai W."/>
            <person name="Tsubouchi T."/>
            <person name="Morono Y."/>
            <person name="Uchiyama I."/>
            <person name="Ito T."/>
            <person name="Fujiyama A."/>
            <person name="Inagaki F."/>
            <person name="Takami H."/>
        </authorList>
    </citation>
    <scope>NUCLEOTIDE SEQUENCE</scope>
    <source>
        <strain evidence="1">Expedition CK06-06</strain>
    </source>
</reference>
<gene>
    <name evidence="1" type="ORF">S03H2_71964</name>
</gene>
<proteinExistence type="predicted"/>
<dbReference type="AlphaFoldDB" id="X1JPR9"/>
<organism evidence="1">
    <name type="scientific">marine sediment metagenome</name>
    <dbReference type="NCBI Taxonomy" id="412755"/>
    <lineage>
        <taxon>unclassified sequences</taxon>
        <taxon>metagenomes</taxon>
        <taxon>ecological metagenomes</taxon>
    </lineage>
</organism>
<comment type="caution">
    <text evidence="1">The sequence shown here is derived from an EMBL/GenBank/DDBJ whole genome shotgun (WGS) entry which is preliminary data.</text>
</comment>
<protein>
    <submittedName>
        <fullName evidence="1">Uncharacterized protein</fullName>
    </submittedName>
</protein>
<feature type="non-terminal residue" evidence="1">
    <location>
        <position position="77"/>
    </location>
</feature>